<evidence type="ECO:0000256" key="2">
    <source>
        <dbReference type="ARBA" id="ARBA00008941"/>
    </source>
</evidence>
<dbReference type="Gene3D" id="1.10.1070.20">
    <property type="match status" value="1"/>
</dbReference>
<dbReference type="GO" id="GO:0007030">
    <property type="term" value="P:Golgi organization"/>
    <property type="evidence" value="ECO:0007669"/>
    <property type="project" value="TreeGrafter"/>
</dbReference>
<protein>
    <recommendedName>
        <fullName evidence="9">Phosphatidylinositol 4-kinase type 2</fullName>
        <ecNumber evidence="9">2.7.1.67</ecNumber>
    </recommendedName>
</protein>
<keyword evidence="8 9" id="KW-0472">Membrane</keyword>
<reference evidence="11 12" key="1">
    <citation type="journal article" date="2023" name="BMC Biol.">
        <title>The compact genome of the sponge Oopsacas minuta (Hexactinellida) is lacking key metazoan core genes.</title>
        <authorList>
            <person name="Santini S."/>
            <person name="Schenkelaars Q."/>
            <person name="Jourda C."/>
            <person name="Duchesne M."/>
            <person name="Belahbib H."/>
            <person name="Rocher C."/>
            <person name="Selva M."/>
            <person name="Riesgo A."/>
            <person name="Vervoort M."/>
            <person name="Leys S.P."/>
            <person name="Kodjabachian L."/>
            <person name="Le Bivic A."/>
            <person name="Borchiellini C."/>
            <person name="Claverie J.M."/>
            <person name="Renard E."/>
        </authorList>
    </citation>
    <scope>NUCLEOTIDE SEQUENCE [LARGE SCALE GENOMIC DNA]</scope>
    <source>
        <strain evidence="11">SPO-2</strain>
    </source>
</reference>
<accession>A0AAV7KC48</accession>
<evidence type="ECO:0000313" key="11">
    <source>
        <dbReference type="EMBL" id="KAI6659047.1"/>
    </source>
</evidence>
<proteinExistence type="inferred from homology"/>
<name>A0AAV7KC48_9METZ</name>
<comment type="similarity">
    <text evidence="2 9">Belongs to the PI3/PI4-kinase family. Type II PI4K subfamily.</text>
</comment>
<comment type="subcellular location">
    <subcellularLocation>
        <location evidence="1">Cell membrane</location>
    </subcellularLocation>
    <subcellularLocation>
        <location evidence="9">Membrane</location>
        <topology evidence="9">Peripheral membrane protein</topology>
    </subcellularLocation>
</comment>
<evidence type="ECO:0000256" key="9">
    <source>
        <dbReference type="RuleBase" id="RU367084"/>
    </source>
</evidence>
<dbReference type="InterPro" id="IPR000403">
    <property type="entry name" value="PI3/4_kinase_cat_dom"/>
</dbReference>
<dbReference type="PANTHER" id="PTHR12865">
    <property type="entry name" value="PHOSPHATIDYLINOSITOL 4-KINASE TYPE-II"/>
    <property type="match status" value="1"/>
</dbReference>
<evidence type="ECO:0000256" key="5">
    <source>
        <dbReference type="ARBA" id="ARBA00022741"/>
    </source>
</evidence>
<evidence type="ECO:0000256" key="6">
    <source>
        <dbReference type="ARBA" id="ARBA00022777"/>
    </source>
</evidence>
<dbReference type="GO" id="GO:0004430">
    <property type="term" value="F:1-phosphatidylinositol 4-kinase activity"/>
    <property type="evidence" value="ECO:0007669"/>
    <property type="project" value="UniProtKB-UniRule"/>
</dbReference>
<dbReference type="InterPro" id="IPR039756">
    <property type="entry name" value="Lsb6/PI4K2"/>
</dbReference>
<evidence type="ECO:0000256" key="3">
    <source>
        <dbReference type="ARBA" id="ARBA00022475"/>
    </source>
</evidence>
<organism evidence="11 12">
    <name type="scientific">Oopsacas minuta</name>
    <dbReference type="NCBI Taxonomy" id="111878"/>
    <lineage>
        <taxon>Eukaryota</taxon>
        <taxon>Metazoa</taxon>
        <taxon>Porifera</taxon>
        <taxon>Hexactinellida</taxon>
        <taxon>Hexasterophora</taxon>
        <taxon>Lyssacinosida</taxon>
        <taxon>Leucopsacidae</taxon>
        <taxon>Oopsacas</taxon>
    </lineage>
</organism>
<dbReference type="AlphaFoldDB" id="A0AAV7KC48"/>
<sequence>MATREEHPIVSIELSEQIPHSIKKPSHVNFSNKDNESRVKYTYNISNHNHLNSESSESATESDHFNSYDLMKVNRNENFNRSEKSPLLPDSNNYSARFDTSIASVSFQVPKKERNEFPLDREFERQVKEAVDAIESNVFPERIYQGSSGSYFVRVKSNKTIAVFKPKNEEPYGHLNPKWTKWMHKTCCPCCFGRTCLPPNQGYLSEVGASIVDTKLGLNVVPKTNVVFLSSPTFHYRPLDRLGIRYKDYAKRRFPDTLGKKVKSSLPLKVGSFQLFVEGYKDAEVVLKEFNTSPPTEAARKAFQLQFEKLVVLDYIIRNTDRGNDNWLIKYDKGQFDFDMDEVESPMTEAERWSLVGKTKTNQPTVRIAAIDNGLAFPFKHPDEWRSYPFYWAWLPYAKEPFSEEIKEIVLEKISNFDFVQSLITDIFQVFHNDKGFDRGIFEKQMSVMRGQILNLQHALRESSTPLDLVRMAPITVKRSDLSKAMVFMHKLRAGTPFFTWC</sequence>
<evidence type="ECO:0000256" key="8">
    <source>
        <dbReference type="ARBA" id="ARBA00023136"/>
    </source>
</evidence>
<dbReference type="GO" id="GO:0005768">
    <property type="term" value="C:endosome"/>
    <property type="evidence" value="ECO:0007669"/>
    <property type="project" value="TreeGrafter"/>
</dbReference>
<keyword evidence="6 9" id="KW-0418">Kinase</keyword>
<dbReference type="GO" id="GO:0005524">
    <property type="term" value="F:ATP binding"/>
    <property type="evidence" value="ECO:0007669"/>
    <property type="project" value="UniProtKB-UniRule"/>
</dbReference>
<dbReference type="GO" id="GO:0046854">
    <property type="term" value="P:phosphatidylinositol phosphate biosynthetic process"/>
    <property type="evidence" value="ECO:0007669"/>
    <property type="project" value="UniProtKB-UniRule"/>
</dbReference>
<dbReference type="GO" id="GO:0007032">
    <property type="term" value="P:endosome organization"/>
    <property type="evidence" value="ECO:0007669"/>
    <property type="project" value="TreeGrafter"/>
</dbReference>
<keyword evidence="5 9" id="KW-0547">Nucleotide-binding</keyword>
<dbReference type="PANTHER" id="PTHR12865:SF1">
    <property type="entry name" value="PHOSPHATIDYLINOSITOL 4-KINASE TYPE 2"/>
    <property type="match status" value="1"/>
</dbReference>
<keyword evidence="3" id="KW-1003">Cell membrane</keyword>
<dbReference type="GO" id="GO:0005765">
    <property type="term" value="C:lysosomal membrane"/>
    <property type="evidence" value="ECO:0007669"/>
    <property type="project" value="TreeGrafter"/>
</dbReference>
<dbReference type="GO" id="GO:0005802">
    <property type="term" value="C:trans-Golgi network"/>
    <property type="evidence" value="ECO:0007669"/>
    <property type="project" value="TreeGrafter"/>
</dbReference>
<dbReference type="Proteomes" id="UP001165289">
    <property type="component" value="Unassembled WGS sequence"/>
</dbReference>
<comment type="caution">
    <text evidence="11">The sequence shown here is derived from an EMBL/GenBank/DDBJ whole genome shotgun (WGS) entry which is preliminary data.</text>
</comment>
<keyword evidence="4 9" id="KW-0808">Transferase</keyword>
<gene>
    <name evidence="11" type="ORF">LOD99_14723</name>
</gene>
<keyword evidence="12" id="KW-1185">Reference proteome</keyword>
<evidence type="ECO:0000259" key="10">
    <source>
        <dbReference type="PROSITE" id="PS50290"/>
    </source>
</evidence>
<keyword evidence="7 9" id="KW-0067">ATP-binding</keyword>
<evidence type="ECO:0000313" key="12">
    <source>
        <dbReference type="Proteomes" id="UP001165289"/>
    </source>
</evidence>
<dbReference type="GO" id="GO:0005886">
    <property type="term" value="C:plasma membrane"/>
    <property type="evidence" value="ECO:0007669"/>
    <property type="project" value="UniProtKB-SubCell"/>
</dbReference>
<comment type="catalytic activity">
    <reaction evidence="9">
        <text>a 1,2-diacyl-sn-glycero-3-phospho-(1D-myo-inositol) + ATP = a 1,2-diacyl-sn-glycero-3-phospho-(1D-myo-inositol 4-phosphate) + ADP + H(+)</text>
        <dbReference type="Rhea" id="RHEA:19877"/>
        <dbReference type="ChEBI" id="CHEBI:15378"/>
        <dbReference type="ChEBI" id="CHEBI:30616"/>
        <dbReference type="ChEBI" id="CHEBI:57880"/>
        <dbReference type="ChEBI" id="CHEBI:58178"/>
        <dbReference type="ChEBI" id="CHEBI:456216"/>
        <dbReference type="EC" id="2.7.1.67"/>
    </reaction>
</comment>
<evidence type="ECO:0000256" key="4">
    <source>
        <dbReference type="ARBA" id="ARBA00022679"/>
    </source>
</evidence>
<dbReference type="Pfam" id="PF00454">
    <property type="entry name" value="PI3_PI4_kinase"/>
    <property type="match status" value="1"/>
</dbReference>
<dbReference type="EC" id="2.7.1.67" evidence="9"/>
<dbReference type="PROSITE" id="PS50290">
    <property type="entry name" value="PI3_4_KINASE_3"/>
    <property type="match status" value="1"/>
</dbReference>
<evidence type="ECO:0000256" key="1">
    <source>
        <dbReference type="ARBA" id="ARBA00004236"/>
    </source>
</evidence>
<dbReference type="EMBL" id="JAKMXF010000066">
    <property type="protein sequence ID" value="KAI6659047.1"/>
    <property type="molecule type" value="Genomic_DNA"/>
</dbReference>
<evidence type="ECO:0000256" key="7">
    <source>
        <dbReference type="ARBA" id="ARBA00022840"/>
    </source>
</evidence>
<feature type="domain" description="PI3K/PI4K catalytic" evidence="10">
    <location>
        <begin position="137"/>
        <end position="479"/>
    </location>
</feature>